<reference evidence="2" key="1">
    <citation type="journal article" date="2019" name="MBio">
        <title>Virus Genomes from Deep Sea Sediments Expand the Ocean Megavirome and Support Independent Origins of Viral Gigantism.</title>
        <authorList>
            <person name="Backstrom D."/>
            <person name="Yutin N."/>
            <person name="Jorgensen S.L."/>
            <person name="Dharamshi J."/>
            <person name="Homa F."/>
            <person name="Zaremba-Niedwiedzka K."/>
            <person name="Spang A."/>
            <person name="Wolf Y.I."/>
            <person name="Koonin E.V."/>
            <person name="Ettema T.J."/>
        </authorList>
    </citation>
    <scope>NUCLEOTIDE SEQUENCE</scope>
</reference>
<feature type="compositionally biased region" description="Polar residues" evidence="1">
    <location>
        <begin position="18"/>
        <end position="28"/>
    </location>
</feature>
<sequence length="372" mass="42531">MTSPFEAYAVTTQDQMSWLSTGSNNSWDSKPTKSPKKSKKKSAPKILLYKSLLEGVKYINDPEWKEIIENASYGEFPIGFTNRREGIVYSYSDKKTSVNPSSDPYEAVIQTIDFMRTVGGIKTTHDLEKSRKDFEDMVQRAEDDFNNQGWKDLKAKAKKSAIEKFISKMAKMYNLTEDCRKILQTIIYVGITNGAIKGTEINYHGGAINDINGLVFDPKNGRFKLTDEILSKAKISSQKGFQSDHTYFSLYNQPLRNKKFKGFVEEWAKYKRSVEQQKVKIRGANTSTLQETERAVVSMSSLEYEDVQQSLDSIRNSYVENYLIDDPMIESLDQIRINPNNLLLSPRIELPLRLLPKQIPKSQTPKLVLIVN</sequence>
<feature type="region of interest" description="Disordered" evidence="1">
    <location>
        <begin position="18"/>
        <end position="41"/>
    </location>
</feature>
<dbReference type="EMBL" id="MK500498">
    <property type="protein sequence ID" value="QBK90791.1"/>
    <property type="molecule type" value="Genomic_DNA"/>
</dbReference>
<organism evidence="2">
    <name type="scientific">Pithovirus LCPAC201</name>
    <dbReference type="NCBI Taxonomy" id="2506591"/>
    <lineage>
        <taxon>Viruses</taxon>
        <taxon>Pithoviruses</taxon>
    </lineage>
</organism>
<proteinExistence type="predicted"/>
<evidence type="ECO:0000256" key="1">
    <source>
        <dbReference type="SAM" id="MobiDB-lite"/>
    </source>
</evidence>
<accession>A0A481Z7W0</accession>
<name>A0A481Z7W0_9VIRU</name>
<gene>
    <name evidence="2" type="ORF">LCPAC201_00920</name>
</gene>
<protein>
    <submittedName>
        <fullName evidence="2">Uncharacterized protein</fullName>
    </submittedName>
</protein>
<evidence type="ECO:0000313" key="2">
    <source>
        <dbReference type="EMBL" id="QBK90791.1"/>
    </source>
</evidence>